<dbReference type="EMBL" id="OQ829281">
    <property type="protein sequence ID" value="WHS68266.1"/>
    <property type="molecule type" value="Genomic_DNA"/>
</dbReference>
<feature type="region of interest" description="Disordered" evidence="2">
    <location>
        <begin position="302"/>
        <end position="326"/>
    </location>
</feature>
<organism evidence="3 4">
    <name type="scientific">phage PKM.Lu.22.1</name>
    <dbReference type="NCBI Taxonomy" id="3049197"/>
    <lineage>
        <taxon>Viruses</taxon>
        <taxon>Duplodnaviria</taxon>
        <taxon>Heunggongvirae</taxon>
        <taxon>Uroviricota</taxon>
        <taxon>Caudoviricetes</taxon>
        <taxon>Grimontviridae</taxon>
    </lineage>
</organism>
<evidence type="ECO:0000256" key="2">
    <source>
        <dbReference type="SAM" id="MobiDB-lite"/>
    </source>
</evidence>
<evidence type="ECO:0000313" key="4">
    <source>
        <dbReference type="Proteomes" id="UP001223176"/>
    </source>
</evidence>
<accession>A0AAF0R9F8</accession>
<sequence length="351" mass="39288">MANDAIEVQEVVTNPMFIDTDNFNFFDLEDVVADDGNELGYNTKQTGKDLMPKEEVAGADEDEDDGDIDALPPEEGEEGYEDEDEEGDEGEADESEQAEAGEDGEEVDFETYEVTLPNGEVVVLSEAIAGYKNAQALAAEREEFESVRNKFTDESEKVAKYLDLARLEADRVIEDYEDFDWAAYKKDDPVGYVENREFLDRYRARRQEIVEAQESLEAERAAKEAEDFKEKAREAGVILARDIPGWNNDMYQSLMLYAVENGANAEEIANSVDPTIFKILHKAMQYDKGKQTVKAKVKRVGGSPTKVAKPSAKVTTTTSPETGKRKAILKKMENGGLNESELRNSFSFLED</sequence>
<feature type="coiled-coil region" evidence="1">
    <location>
        <begin position="199"/>
        <end position="231"/>
    </location>
</feature>
<feature type="compositionally biased region" description="Basic and acidic residues" evidence="2">
    <location>
        <begin position="46"/>
        <end position="56"/>
    </location>
</feature>
<dbReference type="Proteomes" id="UP001223176">
    <property type="component" value="Segment"/>
</dbReference>
<evidence type="ECO:0008006" key="5">
    <source>
        <dbReference type="Google" id="ProtNLM"/>
    </source>
</evidence>
<feature type="compositionally biased region" description="Acidic residues" evidence="2">
    <location>
        <begin position="57"/>
        <end position="111"/>
    </location>
</feature>
<feature type="region of interest" description="Disordered" evidence="2">
    <location>
        <begin position="37"/>
        <end position="111"/>
    </location>
</feature>
<protein>
    <recommendedName>
        <fullName evidence="5">Scaffolding protein</fullName>
    </recommendedName>
</protein>
<reference evidence="3" key="1">
    <citation type="submission" date="2023-04" db="EMBL/GenBank/DDBJ databases">
        <title>Isolation and Characterization of Novel Plasmid-specific Phages Infecting Bacteria Carrying Diverse Conjugative Plasmids.</title>
        <authorList>
            <person name="Parra B."/>
            <person name="Cockx B."/>
            <person name="Lutz V.T."/>
            <person name="Bronsted L."/>
            <person name="Smets B.F."/>
            <person name="Dechesne A."/>
        </authorList>
    </citation>
    <scope>NUCLEOTIDE SEQUENCE</scope>
</reference>
<name>A0AAF0R9F8_9CAUD</name>
<keyword evidence="1" id="KW-0175">Coiled coil</keyword>
<evidence type="ECO:0000256" key="1">
    <source>
        <dbReference type="SAM" id="Coils"/>
    </source>
</evidence>
<evidence type="ECO:0000313" key="3">
    <source>
        <dbReference type="EMBL" id="WHS68266.1"/>
    </source>
</evidence>
<proteinExistence type="predicted"/>
<keyword evidence="4" id="KW-1185">Reference proteome</keyword>